<proteinExistence type="predicted"/>
<evidence type="ECO:0000313" key="3">
    <source>
        <dbReference type="Proteomes" id="UP000324222"/>
    </source>
</evidence>
<organism evidence="2 3">
    <name type="scientific">Portunus trituberculatus</name>
    <name type="common">Swimming crab</name>
    <name type="synonym">Neptunus trituberculatus</name>
    <dbReference type="NCBI Taxonomy" id="210409"/>
    <lineage>
        <taxon>Eukaryota</taxon>
        <taxon>Metazoa</taxon>
        <taxon>Ecdysozoa</taxon>
        <taxon>Arthropoda</taxon>
        <taxon>Crustacea</taxon>
        <taxon>Multicrustacea</taxon>
        <taxon>Malacostraca</taxon>
        <taxon>Eumalacostraca</taxon>
        <taxon>Eucarida</taxon>
        <taxon>Decapoda</taxon>
        <taxon>Pleocyemata</taxon>
        <taxon>Brachyura</taxon>
        <taxon>Eubrachyura</taxon>
        <taxon>Portunoidea</taxon>
        <taxon>Portunidae</taxon>
        <taxon>Portuninae</taxon>
        <taxon>Portunus</taxon>
    </lineage>
</organism>
<feature type="region of interest" description="Disordered" evidence="1">
    <location>
        <begin position="66"/>
        <end position="108"/>
    </location>
</feature>
<accession>A0A5B7GI24</accession>
<sequence length="158" mass="16729">MSAVNTTEHLNASHLHSLLSPFSNCTSLAQHSTLPAQHTLAPQPSPHRHLTQTPLSAPLPHLFPLSLLVPGKGREGKAEEGDKPTNVGDEGELEDRRRGGGGGGGRGGELKSFASSHLAERCVRLFCECCGAAGRVGGARRLGVWRDLSLCLLSLSIR</sequence>
<keyword evidence="3" id="KW-1185">Reference proteome</keyword>
<evidence type="ECO:0000256" key="1">
    <source>
        <dbReference type="SAM" id="MobiDB-lite"/>
    </source>
</evidence>
<dbReference type="Proteomes" id="UP000324222">
    <property type="component" value="Unassembled WGS sequence"/>
</dbReference>
<dbReference type="EMBL" id="VSRR010014144">
    <property type="protein sequence ID" value="MPC56668.1"/>
    <property type="molecule type" value="Genomic_DNA"/>
</dbReference>
<evidence type="ECO:0000313" key="2">
    <source>
        <dbReference type="EMBL" id="MPC56668.1"/>
    </source>
</evidence>
<feature type="region of interest" description="Disordered" evidence="1">
    <location>
        <begin position="37"/>
        <end position="56"/>
    </location>
</feature>
<reference evidence="2 3" key="1">
    <citation type="submission" date="2019-05" db="EMBL/GenBank/DDBJ databases">
        <title>Another draft genome of Portunus trituberculatus and its Hox gene families provides insights of decapod evolution.</title>
        <authorList>
            <person name="Jeong J.-H."/>
            <person name="Song I."/>
            <person name="Kim S."/>
            <person name="Choi T."/>
            <person name="Kim D."/>
            <person name="Ryu S."/>
            <person name="Kim W."/>
        </authorList>
    </citation>
    <scope>NUCLEOTIDE SEQUENCE [LARGE SCALE GENOMIC DNA]</scope>
    <source>
        <tissue evidence="2">Muscle</tissue>
    </source>
</reference>
<dbReference type="AlphaFoldDB" id="A0A5B7GI24"/>
<gene>
    <name evidence="2" type="ORF">E2C01_050633</name>
</gene>
<comment type="caution">
    <text evidence="2">The sequence shown here is derived from an EMBL/GenBank/DDBJ whole genome shotgun (WGS) entry which is preliminary data.</text>
</comment>
<feature type="compositionally biased region" description="Basic and acidic residues" evidence="1">
    <location>
        <begin position="72"/>
        <end position="83"/>
    </location>
</feature>
<name>A0A5B7GI24_PORTR</name>
<protein>
    <submittedName>
        <fullName evidence="2">Uncharacterized protein</fullName>
    </submittedName>
</protein>